<dbReference type="Pfam" id="PF16219">
    <property type="entry name" value="DUF4879"/>
    <property type="match status" value="1"/>
</dbReference>
<evidence type="ECO:0000313" key="2">
    <source>
        <dbReference type="EMBL" id="CDG83669.1"/>
    </source>
</evidence>
<dbReference type="KEGG" id="jag:GJA_3043"/>
<dbReference type="Gene3D" id="2.60.40.2870">
    <property type="match status" value="1"/>
</dbReference>
<accession>W0V4B2</accession>
<dbReference type="AlphaFoldDB" id="W0V4B2"/>
<dbReference type="RefSeq" id="WP_038493249.1">
    <property type="nucleotide sequence ID" value="NZ_BCTH01000081.1"/>
</dbReference>
<dbReference type="OrthoDB" id="5323736at2"/>
<feature type="chain" id="PRO_5004798068" description="DUF4879 domain-containing protein" evidence="1">
    <location>
        <begin position="24"/>
        <end position="215"/>
    </location>
</feature>
<evidence type="ECO:0000256" key="1">
    <source>
        <dbReference type="SAM" id="SignalP"/>
    </source>
</evidence>
<dbReference type="Proteomes" id="UP000027604">
    <property type="component" value="Chromosome I"/>
</dbReference>
<feature type="signal peptide" evidence="1">
    <location>
        <begin position="1"/>
        <end position="23"/>
    </location>
</feature>
<keyword evidence="3" id="KW-1185">Reference proteome</keyword>
<dbReference type="EMBL" id="HG322949">
    <property type="protein sequence ID" value="CDG83669.1"/>
    <property type="molecule type" value="Genomic_DNA"/>
</dbReference>
<evidence type="ECO:0000313" key="3">
    <source>
        <dbReference type="Proteomes" id="UP000027604"/>
    </source>
</evidence>
<dbReference type="InterPro" id="IPR032624">
    <property type="entry name" value="DUF4879"/>
</dbReference>
<sequence>MTKKFALPIFISMLAFMSTNAYSQENKEPGSAQPENKVQFALAAADASGDAMPVKLSEVSLPALESQGVLSVASGGDSLAPKGPQLAPAPALSRVAIYAVGSSNCDWEYMTILGQLSTTCDHGGQLLRVAVQEIGYGASPFAWMNGGLLPQSANYTNQSICIVGNNYVWPCPAGYTVVGWMKYYNLDGQQSGKFQFQDTSINAPFNTLSTSILIK</sequence>
<reference evidence="2 3" key="1">
    <citation type="journal article" date="2015" name="Genome Announc.">
        <title>Genome Sequence of Mushroom Soft-Rot Pathogen Janthinobacterium agaricidamnosum.</title>
        <authorList>
            <person name="Graupner K."/>
            <person name="Lackner G."/>
            <person name="Hertweck C."/>
        </authorList>
    </citation>
    <scope>NUCLEOTIDE SEQUENCE [LARGE SCALE GENOMIC DNA]</scope>
    <source>
        <strain evidence="3">NBRC 102515 / DSM 9628</strain>
    </source>
</reference>
<dbReference type="eggNOG" id="ENOG5032QHH">
    <property type="taxonomic scope" value="Bacteria"/>
</dbReference>
<evidence type="ECO:0008006" key="4">
    <source>
        <dbReference type="Google" id="ProtNLM"/>
    </source>
</evidence>
<keyword evidence="1" id="KW-0732">Signal</keyword>
<dbReference type="HOGENOM" id="CLU_119918_0_0_4"/>
<protein>
    <recommendedName>
        <fullName evidence="4">DUF4879 domain-containing protein</fullName>
    </recommendedName>
</protein>
<gene>
    <name evidence="2" type="ORF">GJA_3043</name>
</gene>
<organism evidence="2 3">
    <name type="scientific">Janthinobacterium agaricidamnosum NBRC 102515 = DSM 9628</name>
    <dbReference type="NCBI Taxonomy" id="1349767"/>
    <lineage>
        <taxon>Bacteria</taxon>
        <taxon>Pseudomonadati</taxon>
        <taxon>Pseudomonadota</taxon>
        <taxon>Betaproteobacteria</taxon>
        <taxon>Burkholderiales</taxon>
        <taxon>Oxalobacteraceae</taxon>
        <taxon>Janthinobacterium</taxon>
    </lineage>
</organism>
<name>W0V4B2_9BURK</name>
<proteinExistence type="predicted"/>